<dbReference type="Proteomes" id="UP001152797">
    <property type="component" value="Unassembled WGS sequence"/>
</dbReference>
<evidence type="ECO:0000313" key="5">
    <source>
        <dbReference type="EMBL" id="CAI4012512.1"/>
    </source>
</evidence>
<evidence type="ECO:0000256" key="1">
    <source>
        <dbReference type="ARBA" id="ARBA00001933"/>
    </source>
</evidence>
<evidence type="ECO:0000313" key="6">
    <source>
        <dbReference type="EMBL" id="CAL1165887.1"/>
    </source>
</evidence>
<dbReference type="PANTHER" id="PTHR30511:SF0">
    <property type="entry name" value="ALANINE RACEMASE, CATABOLIC-RELATED"/>
    <property type="match status" value="1"/>
</dbReference>
<dbReference type="InterPro" id="IPR000821">
    <property type="entry name" value="Ala_racemase"/>
</dbReference>
<evidence type="ECO:0000313" key="7">
    <source>
        <dbReference type="EMBL" id="CAL4799824.1"/>
    </source>
</evidence>
<dbReference type="InterPro" id="IPR029066">
    <property type="entry name" value="PLP-binding_barrel"/>
</dbReference>
<dbReference type="GO" id="GO:0008784">
    <property type="term" value="F:alanine racemase activity"/>
    <property type="evidence" value="ECO:0007669"/>
    <property type="project" value="TreeGrafter"/>
</dbReference>
<dbReference type="EMBL" id="CAMXCT030005501">
    <property type="protein sequence ID" value="CAL4799824.1"/>
    <property type="molecule type" value="Genomic_DNA"/>
</dbReference>
<comment type="cofactor">
    <cofactor evidence="1">
        <name>pyridoxal 5'-phosphate</name>
        <dbReference type="ChEBI" id="CHEBI:597326"/>
    </cofactor>
</comment>
<dbReference type="GO" id="GO:0030170">
    <property type="term" value="F:pyridoxal phosphate binding"/>
    <property type="evidence" value="ECO:0007669"/>
    <property type="project" value="TreeGrafter"/>
</dbReference>
<dbReference type="Pfam" id="PF01168">
    <property type="entry name" value="Ala_racemase_N"/>
    <property type="match status" value="1"/>
</dbReference>
<accession>A0A9P1DNA7</accession>
<evidence type="ECO:0000259" key="4">
    <source>
        <dbReference type="Pfam" id="PF01168"/>
    </source>
</evidence>
<dbReference type="SUPFAM" id="SSF51419">
    <property type="entry name" value="PLP-binding barrel"/>
    <property type="match status" value="1"/>
</dbReference>
<dbReference type="GO" id="GO:0030632">
    <property type="term" value="P:D-alanine biosynthetic process"/>
    <property type="evidence" value="ECO:0007669"/>
    <property type="project" value="TreeGrafter"/>
</dbReference>
<proteinExistence type="predicted"/>
<gene>
    <name evidence="5" type="ORF">C1SCF055_LOCUS37566</name>
</gene>
<dbReference type="InterPro" id="IPR001608">
    <property type="entry name" value="Ala_racemase_N"/>
</dbReference>
<evidence type="ECO:0000256" key="3">
    <source>
        <dbReference type="ARBA" id="ARBA00023235"/>
    </source>
</evidence>
<dbReference type="GO" id="GO:0005829">
    <property type="term" value="C:cytosol"/>
    <property type="evidence" value="ECO:0007669"/>
    <property type="project" value="TreeGrafter"/>
</dbReference>
<comment type="caution">
    <text evidence="5">The sequence shown here is derived from an EMBL/GenBank/DDBJ whole genome shotgun (WGS) entry which is preliminary data.</text>
</comment>
<reference evidence="6" key="2">
    <citation type="submission" date="2024-04" db="EMBL/GenBank/DDBJ databases">
        <authorList>
            <person name="Chen Y."/>
            <person name="Shah S."/>
            <person name="Dougan E. K."/>
            <person name="Thang M."/>
            <person name="Chan C."/>
        </authorList>
    </citation>
    <scope>NUCLEOTIDE SEQUENCE [LARGE SCALE GENOMIC DNA]</scope>
</reference>
<organism evidence="5">
    <name type="scientific">Cladocopium goreaui</name>
    <dbReference type="NCBI Taxonomy" id="2562237"/>
    <lineage>
        <taxon>Eukaryota</taxon>
        <taxon>Sar</taxon>
        <taxon>Alveolata</taxon>
        <taxon>Dinophyceae</taxon>
        <taxon>Suessiales</taxon>
        <taxon>Symbiodiniaceae</taxon>
        <taxon>Cladocopium</taxon>
    </lineage>
</organism>
<feature type="domain" description="Alanine racemase N-terminal" evidence="4">
    <location>
        <begin position="460"/>
        <end position="647"/>
    </location>
</feature>
<sequence>MPRGLSRPGAPGIKAATGTDLSGKENVVAFKVGTERKQTKIEAGQPRKVDMTLPTKCSVTVLKSVGAGEIPVPKGQVLPALVADSDWSLPSLTQLTTPLADLLAAASSATRARCEDASCARHSFLSSLQTDEAPNFADLVPQAALFLAENHENFCCATLQSAAWLLLDSEFTMGDVPDAVQRAQHSYRSWVRAASDAGADVLTALTEVPGAVELFRLLSWRFGGLRECKASRAISHVLELWSHRQPGPPGPPGPAAAVVEFDDAGTSSCAEEALTGLQGLIGEDLKQNEGYKVRPSEFAWHVSSQPSLRMHYVSNSSLRVPEDVEIVMLILDGSRTGLLNLKALAGHLSLGMIFSISLTLSNPYHHTDADDPMAVYEFLVWHGFRLELRGRDDQIRSVGELQLAIATPEAPAELQVLALPRKYAPHTVAGGSVLEESCAKMDERPNSWAEVTFEGLSSSLQHLAQVLGRKQLGVVLSANAYDHDELLAAETLMRHPKVKSLFLLNHQRAMQLSQLSQQTSKELVLLTQPPLESLCTIARSGVSIAVQSLRWLVAARKVVARRRCGALKLHLEVETGVGRTGLKGVVAAAHIILKAPMMRLEGLYTKLCCSQDAAATARSLFYLQGREALLRALLRAAGHPPKLSVHVGGGLAVRPNEVAKALRHFPTHWLLRMGESLFRRSDELDITWKTTISALRFLSSGRFGYCAADAHCDVRPAVPNSGTWVAVLPVGFAEFRGDEVFLGDSVAKVLSSGASTTVVEAEVAEVAVGDVATLCRKCAMNSVPWSVPRVPSGVNISELRHCWPVVW</sequence>
<name>A0A9P1DNA7_9DINO</name>
<dbReference type="PANTHER" id="PTHR30511">
    <property type="entry name" value="ALANINE RACEMASE"/>
    <property type="match status" value="1"/>
</dbReference>
<dbReference type="OrthoDB" id="443890at2759"/>
<keyword evidence="8" id="KW-1185">Reference proteome</keyword>
<keyword evidence="2" id="KW-0663">Pyridoxal phosphate</keyword>
<protein>
    <submittedName>
        <fullName evidence="7">Alanine racemase</fullName>
    </submittedName>
</protein>
<reference evidence="5" key="1">
    <citation type="submission" date="2022-10" db="EMBL/GenBank/DDBJ databases">
        <authorList>
            <person name="Chen Y."/>
            <person name="Dougan E. K."/>
            <person name="Chan C."/>
            <person name="Rhodes N."/>
            <person name="Thang M."/>
        </authorList>
    </citation>
    <scope>NUCLEOTIDE SEQUENCE</scope>
</reference>
<dbReference type="EMBL" id="CAMXCT010005501">
    <property type="protein sequence ID" value="CAI4012512.1"/>
    <property type="molecule type" value="Genomic_DNA"/>
</dbReference>
<dbReference type="EMBL" id="CAMXCT020005501">
    <property type="protein sequence ID" value="CAL1165887.1"/>
    <property type="molecule type" value="Genomic_DNA"/>
</dbReference>
<evidence type="ECO:0000313" key="8">
    <source>
        <dbReference type="Proteomes" id="UP001152797"/>
    </source>
</evidence>
<dbReference type="AlphaFoldDB" id="A0A9P1DNA7"/>
<keyword evidence="3" id="KW-0413">Isomerase</keyword>
<dbReference type="Gene3D" id="3.20.20.10">
    <property type="entry name" value="Alanine racemase"/>
    <property type="match status" value="1"/>
</dbReference>
<evidence type="ECO:0000256" key="2">
    <source>
        <dbReference type="ARBA" id="ARBA00022898"/>
    </source>
</evidence>